<dbReference type="FunCoup" id="A0A1V9X2A5">
    <property type="interactions" value="1329"/>
</dbReference>
<dbReference type="InterPro" id="IPR021861">
    <property type="entry name" value="THO_THOC1"/>
</dbReference>
<dbReference type="AlphaFoldDB" id="A0A1V9X2A5"/>
<evidence type="ECO:0000256" key="1">
    <source>
        <dbReference type="SAM" id="MobiDB-lite"/>
    </source>
</evidence>
<protein>
    <submittedName>
        <fullName evidence="2">THO complex subunit 1-like</fullName>
    </submittedName>
</protein>
<dbReference type="EMBL" id="MNPL01028493">
    <property type="protein sequence ID" value="OQR67523.1"/>
    <property type="molecule type" value="Genomic_DNA"/>
</dbReference>
<evidence type="ECO:0000313" key="2">
    <source>
        <dbReference type="EMBL" id="OQR67523.1"/>
    </source>
</evidence>
<reference evidence="2 3" key="1">
    <citation type="journal article" date="2017" name="Gigascience">
        <title>Draft genome of the honey bee ectoparasitic mite, Tropilaelaps mercedesae, is shaped by the parasitic life history.</title>
        <authorList>
            <person name="Dong X."/>
            <person name="Armstrong S.D."/>
            <person name="Xia D."/>
            <person name="Makepeace B.L."/>
            <person name="Darby A.C."/>
            <person name="Kadowaki T."/>
        </authorList>
    </citation>
    <scope>NUCLEOTIDE SEQUENCE [LARGE SCALE GENOMIC DNA]</scope>
    <source>
        <strain evidence="2">Wuxi-XJTLU</strain>
    </source>
</reference>
<dbReference type="InParanoid" id="A0A1V9X2A5"/>
<dbReference type="GO" id="GO:0000445">
    <property type="term" value="C:THO complex part of transcription export complex"/>
    <property type="evidence" value="ECO:0007669"/>
    <property type="project" value="TreeGrafter"/>
</dbReference>
<keyword evidence="3" id="KW-1185">Reference proteome</keyword>
<evidence type="ECO:0000313" key="3">
    <source>
        <dbReference type="Proteomes" id="UP000192247"/>
    </source>
</evidence>
<dbReference type="OrthoDB" id="10257415at2759"/>
<proteinExistence type="predicted"/>
<name>A0A1V9X2A5_9ACAR</name>
<feature type="compositionally biased region" description="Low complexity" evidence="1">
    <location>
        <begin position="234"/>
        <end position="245"/>
    </location>
</feature>
<dbReference type="Pfam" id="PF11957">
    <property type="entry name" value="efThoc1"/>
    <property type="match status" value="1"/>
</dbReference>
<feature type="compositionally biased region" description="Basic and acidic residues" evidence="1">
    <location>
        <begin position="221"/>
        <end position="233"/>
    </location>
</feature>
<comment type="caution">
    <text evidence="2">The sequence shown here is derived from an EMBL/GenBank/DDBJ whole genome shotgun (WGS) entry which is preliminary data.</text>
</comment>
<feature type="compositionally biased region" description="Basic and acidic residues" evidence="1">
    <location>
        <begin position="571"/>
        <end position="587"/>
    </location>
</feature>
<dbReference type="GO" id="GO:0006406">
    <property type="term" value="P:mRNA export from nucleus"/>
    <property type="evidence" value="ECO:0007669"/>
    <property type="project" value="TreeGrafter"/>
</dbReference>
<dbReference type="PANTHER" id="PTHR13265:SF0">
    <property type="entry name" value="HPR1"/>
    <property type="match status" value="1"/>
</dbReference>
<feature type="region of interest" description="Disordered" evidence="1">
    <location>
        <begin position="204"/>
        <end position="245"/>
    </location>
</feature>
<dbReference type="PANTHER" id="PTHR13265">
    <property type="entry name" value="THO COMPLEX SUBUNIT 1"/>
    <property type="match status" value="1"/>
</dbReference>
<sequence>MTNTDGTARVGYEEQLRQWIESSSPITDFSLSGTGEGGESVRSVDAALRNVLWDLVDAYGDQSRKKSNGSGRIDVDRKGLELEATILGRFVDVMVSLCEKEMASPNLPATVFTDLFDTLTISRCERLFHLVEQRIQLWKRPAFFAPCKNQLLRMCNDLLRRLSKGQNTVFCGQILIVLAKLFPLSERSGLNIVSEFNTEHLTIRSDHSTSGEEGSPSAGLGDEKEVSTVDREGTSSVTADSGSSGSGKINLNLYRRFWNLQEFFRQPNLCYNANHWKQMTRCSQEVLTVFSSFRLDEHATPIKPTETYFAKYLTSKKLFELELSDSNFRRCILIQFLIMFHYLKASVRFKLESQVLSEDQFQWVREKSAEIYKLLEQTPPDGKEFARSIAAMMAREEMWNAWKNDNCPAFRVADALERKLVRRKRPIGDDIRDHLAKGQISMGSAELTRLFNICPDNWEACRGERRNYVPSMEDFFEEAIAQADPAACIEDQYKLTSNPNWGWRALRILSQKSLHFFTSTNQPAKSLPNYLDTMVGYLAKDLSVTKEGSKENSNGATTGVKVDEVDDNSQDDFKVLMDRQEKNRASN</sequence>
<organism evidence="2 3">
    <name type="scientific">Tropilaelaps mercedesae</name>
    <dbReference type="NCBI Taxonomy" id="418985"/>
    <lineage>
        <taxon>Eukaryota</taxon>
        <taxon>Metazoa</taxon>
        <taxon>Ecdysozoa</taxon>
        <taxon>Arthropoda</taxon>
        <taxon>Chelicerata</taxon>
        <taxon>Arachnida</taxon>
        <taxon>Acari</taxon>
        <taxon>Parasitiformes</taxon>
        <taxon>Mesostigmata</taxon>
        <taxon>Gamasina</taxon>
        <taxon>Dermanyssoidea</taxon>
        <taxon>Laelapidae</taxon>
        <taxon>Tropilaelaps</taxon>
    </lineage>
</organism>
<dbReference type="STRING" id="418985.A0A1V9X2A5"/>
<accession>A0A1V9X2A5</accession>
<gene>
    <name evidence="2" type="ORF">BIW11_13476</name>
</gene>
<feature type="region of interest" description="Disordered" evidence="1">
    <location>
        <begin position="546"/>
        <end position="587"/>
    </location>
</feature>
<dbReference type="Proteomes" id="UP000192247">
    <property type="component" value="Unassembled WGS sequence"/>
</dbReference>